<proteinExistence type="predicted"/>
<gene>
    <name evidence="1" type="ORF">FKW44_023275</name>
</gene>
<organism evidence="1 2">
    <name type="scientific">Caligus rogercresseyi</name>
    <name type="common">Sea louse</name>
    <dbReference type="NCBI Taxonomy" id="217165"/>
    <lineage>
        <taxon>Eukaryota</taxon>
        <taxon>Metazoa</taxon>
        <taxon>Ecdysozoa</taxon>
        <taxon>Arthropoda</taxon>
        <taxon>Crustacea</taxon>
        <taxon>Multicrustacea</taxon>
        <taxon>Hexanauplia</taxon>
        <taxon>Copepoda</taxon>
        <taxon>Siphonostomatoida</taxon>
        <taxon>Caligidae</taxon>
        <taxon>Caligus</taxon>
    </lineage>
</organism>
<protein>
    <submittedName>
        <fullName evidence="1">Uncharacterized protein</fullName>
    </submittedName>
</protein>
<accession>A0A7T8GP57</accession>
<evidence type="ECO:0000313" key="2">
    <source>
        <dbReference type="Proteomes" id="UP000595437"/>
    </source>
</evidence>
<reference evidence="2" key="1">
    <citation type="submission" date="2021-01" db="EMBL/GenBank/DDBJ databases">
        <title>Caligus Genome Assembly.</title>
        <authorList>
            <person name="Gallardo-Escarate C."/>
        </authorList>
    </citation>
    <scope>NUCLEOTIDE SEQUENCE [LARGE SCALE GENOMIC DNA]</scope>
</reference>
<sequence>MYTGCACVRRKNESVSTHCRSRPNFYFCWPPPTGAQHSSSGSGMWMWLVIVVIFNTEEWGGGGPQWSVAQGVKGARLPLVE</sequence>
<dbReference type="AlphaFoldDB" id="A0A7T8GP57"/>
<keyword evidence="2" id="KW-1185">Reference proteome</keyword>
<dbReference type="EMBL" id="CP045907">
    <property type="protein sequence ID" value="QQP35133.1"/>
    <property type="molecule type" value="Genomic_DNA"/>
</dbReference>
<dbReference type="Proteomes" id="UP000595437">
    <property type="component" value="Chromosome 18"/>
</dbReference>
<name>A0A7T8GP57_CALRO</name>
<evidence type="ECO:0000313" key="1">
    <source>
        <dbReference type="EMBL" id="QQP35133.1"/>
    </source>
</evidence>